<keyword evidence="3 6" id="KW-0812">Transmembrane</keyword>
<evidence type="ECO:0008006" key="9">
    <source>
        <dbReference type="Google" id="ProtNLM"/>
    </source>
</evidence>
<feature type="transmembrane region" description="Helical" evidence="6">
    <location>
        <begin position="150"/>
        <end position="169"/>
    </location>
</feature>
<evidence type="ECO:0000256" key="2">
    <source>
        <dbReference type="ARBA" id="ARBA00009773"/>
    </source>
</evidence>
<comment type="similarity">
    <text evidence="2">Belongs to the autoinducer-2 exporter (AI-2E) (TC 2.A.86) family.</text>
</comment>
<reference evidence="7 8" key="1">
    <citation type="journal article" date="2016" name="Nat. Commun.">
        <title>Thousands of microbial genomes shed light on interconnected biogeochemical processes in an aquifer system.</title>
        <authorList>
            <person name="Anantharaman K."/>
            <person name="Brown C.T."/>
            <person name="Hug L.A."/>
            <person name="Sharon I."/>
            <person name="Castelle C.J."/>
            <person name="Probst A.J."/>
            <person name="Thomas B.C."/>
            <person name="Singh A."/>
            <person name="Wilkins M.J."/>
            <person name="Karaoz U."/>
            <person name="Brodie E.L."/>
            <person name="Williams K.H."/>
            <person name="Hubbard S.S."/>
            <person name="Banfield J.F."/>
        </authorList>
    </citation>
    <scope>NUCLEOTIDE SEQUENCE [LARGE SCALE GENOMIC DNA]</scope>
</reference>
<evidence type="ECO:0000256" key="3">
    <source>
        <dbReference type="ARBA" id="ARBA00022692"/>
    </source>
</evidence>
<feature type="transmembrane region" description="Helical" evidence="6">
    <location>
        <begin position="209"/>
        <end position="231"/>
    </location>
</feature>
<feature type="transmembrane region" description="Helical" evidence="6">
    <location>
        <begin position="301"/>
        <end position="324"/>
    </location>
</feature>
<proteinExistence type="inferred from homology"/>
<evidence type="ECO:0000256" key="4">
    <source>
        <dbReference type="ARBA" id="ARBA00022989"/>
    </source>
</evidence>
<organism evidence="7 8">
    <name type="scientific">Candidatus Muproteobacteria bacterium RBG_16_65_34</name>
    <dbReference type="NCBI Taxonomy" id="1817760"/>
    <lineage>
        <taxon>Bacteria</taxon>
        <taxon>Pseudomonadati</taxon>
        <taxon>Pseudomonadota</taxon>
        <taxon>Candidatus Muproteobacteria</taxon>
    </lineage>
</organism>
<sequence length="359" mass="38359">MPEARIAGGVVLAAAAGGLVYLLAPILTPFLAGALLAYIADPLVDRLEGWRIPRAAAVVLIFILSIAAVLGALFFLVPGAQRQLAAFAAKAPQYLEWLRQNLLPRLETLLGRPIALDPETLRQSVTAHWQEVGDWLGAALAGAKLSGLKLLGWLVNLILIPIVTFYLLLDWDRLGARAVALFPAPLRERTRRLARETDEVLGSFLRGQLTVMLCLAVLYSVGLWAIGLDLALPIGLLAGLVSFVPYLGFLTGVIAAGIAAYLQFHDAMYIVWVLAVFLAGQVLDGLLLTPRLVGGRIGLHPVAVIFAVMAGGQLFGFLGVLLALPAAAALKVWLRHAHESLIGAAPVPPAKRRPRRAPP</sequence>
<keyword evidence="5 6" id="KW-0472">Membrane</keyword>
<evidence type="ECO:0000313" key="8">
    <source>
        <dbReference type="Proteomes" id="UP000178885"/>
    </source>
</evidence>
<dbReference type="InterPro" id="IPR002549">
    <property type="entry name" value="AI-2E-like"/>
</dbReference>
<dbReference type="PANTHER" id="PTHR21716:SF64">
    <property type="entry name" value="AI-2 TRANSPORT PROTEIN TQSA"/>
    <property type="match status" value="1"/>
</dbReference>
<dbReference type="STRING" id="1817760.A2151_09690"/>
<dbReference type="Proteomes" id="UP000178885">
    <property type="component" value="Unassembled WGS sequence"/>
</dbReference>
<comment type="subcellular location">
    <subcellularLocation>
        <location evidence="1">Membrane</location>
        <topology evidence="1">Multi-pass membrane protein</topology>
    </subcellularLocation>
</comment>
<feature type="transmembrane region" description="Helical" evidence="6">
    <location>
        <begin position="243"/>
        <end position="263"/>
    </location>
</feature>
<evidence type="ECO:0000313" key="7">
    <source>
        <dbReference type="EMBL" id="OGI46054.1"/>
    </source>
</evidence>
<keyword evidence="4 6" id="KW-1133">Transmembrane helix</keyword>
<accession>A0A1F6TLP4</accession>
<gene>
    <name evidence="7" type="ORF">A2151_09690</name>
</gene>
<dbReference type="GO" id="GO:0016020">
    <property type="term" value="C:membrane"/>
    <property type="evidence" value="ECO:0007669"/>
    <property type="project" value="UniProtKB-SubCell"/>
</dbReference>
<comment type="caution">
    <text evidence="7">The sequence shown here is derived from an EMBL/GenBank/DDBJ whole genome shotgun (WGS) entry which is preliminary data.</text>
</comment>
<evidence type="ECO:0000256" key="5">
    <source>
        <dbReference type="ARBA" id="ARBA00023136"/>
    </source>
</evidence>
<dbReference type="EMBL" id="MFSU01000089">
    <property type="protein sequence ID" value="OGI46054.1"/>
    <property type="molecule type" value="Genomic_DNA"/>
</dbReference>
<dbReference type="AlphaFoldDB" id="A0A1F6TLP4"/>
<dbReference type="Pfam" id="PF01594">
    <property type="entry name" value="AI-2E_transport"/>
    <property type="match status" value="1"/>
</dbReference>
<dbReference type="PANTHER" id="PTHR21716">
    <property type="entry name" value="TRANSMEMBRANE PROTEIN"/>
    <property type="match status" value="1"/>
</dbReference>
<dbReference type="GO" id="GO:0055085">
    <property type="term" value="P:transmembrane transport"/>
    <property type="evidence" value="ECO:0007669"/>
    <property type="project" value="TreeGrafter"/>
</dbReference>
<evidence type="ECO:0000256" key="1">
    <source>
        <dbReference type="ARBA" id="ARBA00004141"/>
    </source>
</evidence>
<evidence type="ECO:0000256" key="6">
    <source>
        <dbReference type="SAM" id="Phobius"/>
    </source>
</evidence>
<name>A0A1F6TLP4_9PROT</name>
<protein>
    <recommendedName>
        <fullName evidence="9">AI-2E family transporter</fullName>
    </recommendedName>
</protein>
<feature type="transmembrane region" description="Helical" evidence="6">
    <location>
        <begin position="12"/>
        <end position="40"/>
    </location>
</feature>
<feature type="transmembrane region" description="Helical" evidence="6">
    <location>
        <begin position="52"/>
        <end position="77"/>
    </location>
</feature>
<feature type="transmembrane region" description="Helical" evidence="6">
    <location>
        <begin position="269"/>
        <end position="289"/>
    </location>
</feature>